<proteinExistence type="predicted"/>
<accession>A0ABP9HHC3</accession>
<protein>
    <recommendedName>
        <fullName evidence="4">Lipoprotein</fullName>
    </recommendedName>
</protein>
<dbReference type="Proteomes" id="UP001500466">
    <property type="component" value="Unassembled WGS sequence"/>
</dbReference>
<comment type="caution">
    <text evidence="2">The sequence shown here is derived from an EMBL/GenBank/DDBJ whole genome shotgun (WGS) entry which is preliminary data.</text>
</comment>
<evidence type="ECO:0008006" key="4">
    <source>
        <dbReference type="Google" id="ProtNLM"/>
    </source>
</evidence>
<organism evidence="2 3">
    <name type="scientific">Yinghuangia aomiensis</name>
    <dbReference type="NCBI Taxonomy" id="676205"/>
    <lineage>
        <taxon>Bacteria</taxon>
        <taxon>Bacillati</taxon>
        <taxon>Actinomycetota</taxon>
        <taxon>Actinomycetes</taxon>
        <taxon>Kitasatosporales</taxon>
        <taxon>Streptomycetaceae</taxon>
        <taxon>Yinghuangia</taxon>
    </lineage>
</organism>
<sequence length="340" mass="34591">MAGRTRTGVWSGGRGRLATGAALAALLMAAATACGGDGKDGKGSAAGGVRGALDRVADTPDTRAWFTYADLAGLRAANGDAGRLGPYAQIAGLAEDWKFADRLPPVYGFDPRDADRTWTAGTAPKQATVLSGGLKLSVVEERLAAAKAAREHTASAGTQWRTAPDYQISLETAAVPEALAAFNVVRVDGATLVHGGGAAEVAAADTGKGKTLGDAEPYTSLAACLGDVLAAEIAGPRPDGGGAAPIAVGFRGAKGRPVTQVLCLPGSSAQNLDRVREFFAPEHRLKNGMPWGEAVSDIGVEAVGGAVRVTAVGRNDRFRIFDQALQQGEFAELTTAAGGP</sequence>
<feature type="signal peptide" evidence="1">
    <location>
        <begin position="1"/>
        <end position="33"/>
    </location>
</feature>
<keyword evidence="1" id="KW-0732">Signal</keyword>
<evidence type="ECO:0000256" key="1">
    <source>
        <dbReference type="SAM" id="SignalP"/>
    </source>
</evidence>
<dbReference type="EMBL" id="BAABHS010000014">
    <property type="protein sequence ID" value="GAA4970989.1"/>
    <property type="molecule type" value="Genomic_DNA"/>
</dbReference>
<evidence type="ECO:0000313" key="3">
    <source>
        <dbReference type="Proteomes" id="UP001500466"/>
    </source>
</evidence>
<keyword evidence="3" id="KW-1185">Reference proteome</keyword>
<gene>
    <name evidence="2" type="ORF">GCM10023205_40840</name>
</gene>
<name>A0ABP9HHC3_9ACTN</name>
<dbReference type="PROSITE" id="PS51257">
    <property type="entry name" value="PROKAR_LIPOPROTEIN"/>
    <property type="match status" value="1"/>
</dbReference>
<reference evidence="3" key="1">
    <citation type="journal article" date="2019" name="Int. J. Syst. Evol. Microbiol.">
        <title>The Global Catalogue of Microorganisms (GCM) 10K type strain sequencing project: providing services to taxonomists for standard genome sequencing and annotation.</title>
        <authorList>
            <consortium name="The Broad Institute Genomics Platform"/>
            <consortium name="The Broad Institute Genome Sequencing Center for Infectious Disease"/>
            <person name="Wu L."/>
            <person name="Ma J."/>
        </authorList>
    </citation>
    <scope>NUCLEOTIDE SEQUENCE [LARGE SCALE GENOMIC DNA]</scope>
    <source>
        <strain evidence="3">JCM 17986</strain>
    </source>
</reference>
<feature type="chain" id="PRO_5045631784" description="Lipoprotein" evidence="1">
    <location>
        <begin position="34"/>
        <end position="340"/>
    </location>
</feature>
<dbReference type="RefSeq" id="WP_345677009.1">
    <property type="nucleotide sequence ID" value="NZ_BAABHS010000014.1"/>
</dbReference>
<evidence type="ECO:0000313" key="2">
    <source>
        <dbReference type="EMBL" id="GAA4970989.1"/>
    </source>
</evidence>